<accession>A0AB39I016</accession>
<organism evidence="1">
    <name type="scientific">Pseudomonas sp. Hg7Tf</name>
    <dbReference type="NCBI Taxonomy" id="3236988"/>
    <lineage>
        <taxon>Bacteria</taxon>
        <taxon>Pseudomonadati</taxon>
        <taxon>Pseudomonadota</taxon>
        <taxon>Gammaproteobacteria</taxon>
        <taxon>Pseudomonadales</taxon>
        <taxon>Pseudomonadaceae</taxon>
        <taxon>Pseudomonas</taxon>
    </lineage>
</organism>
<reference evidence="1" key="1">
    <citation type="submission" date="2024-07" db="EMBL/GenBank/DDBJ databases">
        <title>Identification and characteristics of a novel species of coltsfoot's symbiotic bacteria.</title>
        <authorList>
            <person name="Juszczyk A."/>
            <person name="Jasielczuk I."/>
            <person name="Gurgul A."/>
            <person name="Rogala M."/>
            <person name="Kowalczyk A."/>
            <person name="Szmatola T."/>
            <person name="Kosecka-Strojek M."/>
            <person name="Arent Z."/>
            <person name="Latowski D."/>
        </authorList>
    </citation>
    <scope>NUCLEOTIDE SEQUENCE</scope>
    <source>
        <strain evidence="1">Hg7Tf</strain>
    </source>
</reference>
<gene>
    <name evidence="1" type="ORF">AB4Y39_23890</name>
</gene>
<proteinExistence type="predicted"/>
<evidence type="ECO:0000313" key="1">
    <source>
        <dbReference type="EMBL" id="XDK36708.1"/>
    </source>
</evidence>
<protein>
    <submittedName>
        <fullName evidence="1">Uncharacterized protein</fullName>
    </submittedName>
</protein>
<dbReference type="AlphaFoldDB" id="A0AB39I016"/>
<name>A0AB39I016_9PSED</name>
<dbReference type="EMBL" id="CP162607">
    <property type="protein sequence ID" value="XDK36708.1"/>
    <property type="molecule type" value="Genomic_DNA"/>
</dbReference>
<dbReference type="RefSeq" id="WP_143527780.1">
    <property type="nucleotide sequence ID" value="NZ_CP162607.1"/>
</dbReference>
<sequence length="62" mass="6771">MSGLREERRLGMVLALGIANLWTAQVSVGTGLAGDEIAAVSGMARRLHRWQVQFPRGVKPVR</sequence>